<name>A0A6B0VCB2_IXORI</name>
<sequence length="416" mass="43793">MASSASTSTASSASTSSASIEPAVHTNSTGRSNAKSSAAASRALANPRVKTMKLINGVVLAFYGGYGFIRVTYGCRVATWRCDLLECGATLKTYCINGQHRLTDAEPHDEDVHMRGFRRPPGGDAQTPSTPREGGKRKAASCADKRPDTVNGGAQVPAKKSTGRPLPRGGAFSHTPHKQGTPPGKAEDAVGDNSKMESAKGSGAGTPVDSRAAAVRKSPVHFQHPSNSNEPETSAWPSDDQGAQVNKILPPPTPPAMPDHADTAQNDADDGAYSYCISSDDSMNGDVGGKPIAAQHEPGDVNSWDAKAGGKGSLDPPIRIASYGSLRNGWNTADDSAGIGLGRAQIVLNMKLETGDLRDKELKESVCLLLQAEAKLVGQQQQREALRTELLRNELNSNMTENKISERTAFGDFSST</sequence>
<feature type="compositionally biased region" description="Low complexity" evidence="1">
    <location>
        <begin position="1"/>
        <end position="19"/>
    </location>
</feature>
<feature type="compositionally biased region" description="Polar residues" evidence="1">
    <location>
        <begin position="224"/>
        <end position="244"/>
    </location>
</feature>
<accession>A0A6B0VCB2</accession>
<protein>
    <submittedName>
        <fullName evidence="2">Uncharacterized protein</fullName>
    </submittedName>
</protein>
<proteinExistence type="predicted"/>
<organism evidence="2">
    <name type="scientific">Ixodes ricinus</name>
    <name type="common">Common tick</name>
    <name type="synonym">Acarus ricinus</name>
    <dbReference type="NCBI Taxonomy" id="34613"/>
    <lineage>
        <taxon>Eukaryota</taxon>
        <taxon>Metazoa</taxon>
        <taxon>Ecdysozoa</taxon>
        <taxon>Arthropoda</taxon>
        <taxon>Chelicerata</taxon>
        <taxon>Arachnida</taxon>
        <taxon>Acari</taxon>
        <taxon>Parasitiformes</taxon>
        <taxon>Ixodida</taxon>
        <taxon>Ixodoidea</taxon>
        <taxon>Ixodidae</taxon>
        <taxon>Ixodinae</taxon>
        <taxon>Ixodes</taxon>
    </lineage>
</organism>
<feature type="region of interest" description="Disordered" evidence="1">
    <location>
        <begin position="106"/>
        <end position="271"/>
    </location>
</feature>
<feature type="region of interest" description="Disordered" evidence="1">
    <location>
        <begin position="1"/>
        <end position="36"/>
    </location>
</feature>
<dbReference type="EMBL" id="GIFC01017162">
    <property type="protein sequence ID" value="MXU99245.1"/>
    <property type="molecule type" value="Transcribed_RNA"/>
</dbReference>
<evidence type="ECO:0000313" key="2">
    <source>
        <dbReference type="EMBL" id="MXU99245.1"/>
    </source>
</evidence>
<evidence type="ECO:0000256" key="1">
    <source>
        <dbReference type="SAM" id="MobiDB-lite"/>
    </source>
</evidence>
<dbReference type="AlphaFoldDB" id="A0A6B0VCB2"/>
<reference evidence="2" key="1">
    <citation type="submission" date="2019-12" db="EMBL/GenBank/DDBJ databases">
        <title>An insight into the sialome of adult female Ixodes ricinus ticks feeding for 6 days.</title>
        <authorList>
            <person name="Perner J."/>
            <person name="Ribeiro J.M.C."/>
        </authorList>
    </citation>
    <scope>NUCLEOTIDE SEQUENCE</scope>
    <source>
        <strain evidence="2">Semi-engorged</strain>
        <tissue evidence="2">Salivary glands</tissue>
    </source>
</reference>